<evidence type="ECO:0000256" key="9">
    <source>
        <dbReference type="PROSITE-ProRule" id="PRU01363"/>
    </source>
</evidence>
<dbReference type="PROSITE" id="PS00606">
    <property type="entry name" value="KS3_1"/>
    <property type="match status" value="1"/>
</dbReference>
<dbReference type="Pfam" id="PF08240">
    <property type="entry name" value="ADH_N"/>
    <property type="match status" value="1"/>
</dbReference>
<dbReference type="InterPro" id="IPR020841">
    <property type="entry name" value="PKS_Beta-ketoAc_synthase_dom"/>
</dbReference>
<dbReference type="InterPro" id="IPR009081">
    <property type="entry name" value="PP-bd_ACP"/>
</dbReference>
<sequence>MPHEDKLREYLRRATNDLYHAREQVRALESEKSEPIAIVGMACRYPGGVASPGELWELAAAGRDAVSEFPEDRGWNVDTLYDPDPEVPHTSYARHGGFLHEAGEFDAEFFGINPREALSMDPQQRLLLEASWEAAESAGLDPRGLRNSSTGVFVGVMYHDYGARIVRPPAEMEGYLGQGSAGSVASGRIAHAFGFHGPAVTVDTACSSSLVALHLAARALRAGECEMALAGGVTVMATPSVFLEFSRQRGLAADGRCKSFAAAADGTGWGEGVGLVLLERLSDAERLGHRVLAIVRGSAINQDGTTSQLSAPNGPSQQRVIEQALASAGLTADEVDAVEAHGTGTKLGDPIEAQALLGTYGRHHTSDRPAYLGSIKSNIGHTQAAAGVAGIIKMVEAMRHGVLPKTLHVDAPSPHVDWSAGHVALLVEPTPWPETGRPRRAAVSSFGISGTNAHVILEAPPKAEPDADGGVGGPVALPLSARTPEALRAVGARLGAHLAAHPDATPAALAAPLAARTLFDRRAVVVADGDDREALGRALAALAAGDPDPALVTGEVRDGGLVYLLSGQGSQMPGMGRGLYDTSPVFAEAFDTVCAAFDPHLDASLKDVILSGNDLINDTAYAQPALFTVQVALHHLLRHHGITPDVLIGHSLGELTAAHLAGLWTLTDATTLIATRGRLMSALPPGGGMLTVHAPEADLPPLPDDVTVAAVNSPTATVLSGDLDALEEFATVLDEHGIKHQRLVVSHAFHSSLMEPMLDEFQKVAESLTYHPTTIPIISNLTGRTATDEQLSNPAYWTDQIRNAVRFHDGLTHLHTTHNPALYLELGPRPTLTTLTHQILDDATVRPVLDHRRPDGIAFLAAVAQVHAGTRKRVEWTNPKSSLGDPPPTYPFQRTRYWLDAPPGGAGDATELGLSPADHALLTTEALLPDGRWQATARLTRETQPWLADHAVHGTPLLPGTAFLDLALHAGHATGCPAVEELTLQAPLTLTAARTVHVAVDAPGEDGRRAFSVHSRPDSDASTWITHATGVLAPETATTKPPAPENGVSVDITGLYERLADQGYTYGPAFQNLRELHRDDTTLHAHVQLPPGTSTTDYGLHPALLDAALHALATDQDGSGISLPFSWTGVRLHATGADTLRVTLVPLRPDTVSLHAADPAGQPVLTVEELTLRPLTGDLTDDAPAAPDLFHLAWHPVPDAEPEPVEDAVFLGTPPEGAEATSHAGFAEFAAALDGTAPAEVVALPSLFAATCAHGDGCGCPERVTATAAAALRLLQDWAADERLSDSTLTLVTQRAQVLPGDGDESSLAQAAVWGMARSAQNEHPGRFRLLDVDRLELDALPRALATARSLDEPQLATRDGSLFQARLANSREEFLIPPGDSGWQLVTTGRTGSLDDIALAPTDPPEEPLGPDDVRIRTHAGGLNFRDVLVSLGMVNAKAPIGGEEAGTVIEVGANVTALEPGDRVTGMFSRGGIGPVATTDHRLVMKIPDDWTFPQAATIPVAFLTAYYGLVTLGGLKKGQKVLIHTATGGVGQAALQIARLHGAEIYATASPRKWPVLREFGLDDDHIANSRATDYEQQFRQTAPDGIDIVLNSLANEHIDVSLRLLNPHGHFVEMGKTDIRTPQQLAHHPHIHYQPFDIIDADTARVQELFTLLRTHFDRRTLTPLPCTSHPVTRTRQAIRTLSQAQHIGKVTLSLPQPARPGTVLITGGTGTLGSLVAEHLATRHPARHLLLVSRKGPQAPGAQELKTRLEGLGAQVTIAACDTADPDALAGLLATIPDERPLRVVIHAAGVLRDAPLEGQTPEHLATVFRPKVDAAWNLHRQTEDLDAFVLFSSAAGTLGNPGQANYAAANAYLDALAHLRHTQNRPATSIAWGLWEQASGMTAGLTETDLARLRRSGVTPLSDAHGLELLDTALRLNEPHTVATPITATTTAHHPSPLLRGLAPAALRTAVSAASGGGAAAADDLTAKLSGLTADRQRGHVLGLVQSHAAAVLGHPAPHTIAPDKPFKDLGFDSLTAVELRNRLNNATQLRLPPTLIFDHPTPTALAAQLLTQLAPPTAGSVPGILAELDGLDAALAEVPADDADRSAVTARLEALLWKWTGADDAPDDDAGGDLASATDDEIFDVIENELGLS</sequence>
<dbReference type="InterPro" id="IPR042104">
    <property type="entry name" value="PKS_dehydratase_sf"/>
</dbReference>
<keyword evidence="8 13" id="KW-0012">Acyltransferase</keyword>
<keyword evidence="4" id="KW-0597">Phosphoprotein</keyword>
<dbReference type="RefSeq" id="WP_103563646.1">
    <property type="nucleotide sequence ID" value="NZ_MTBP01000002.1"/>
</dbReference>
<dbReference type="InterPro" id="IPR049552">
    <property type="entry name" value="PKS_DH_N"/>
</dbReference>
<dbReference type="InterPro" id="IPR011032">
    <property type="entry name" value="GroES-like_sf"/>
</dbReference>
<feature type="domain" description="PKS/mFAS DH" evidence="12">
    <location>
        <begin position="916"/>
        <end position="1181"/>
    </location>
</feature>
<keyword evidence="5 13" id="KW-0808">Transferase</keyword>
<dbReference type="InterPro" id="IPR013154">
    <property type="entry name" value="ADH-like_N"/>
</dbReference>
<dbReference type="InterPro" id="IPR016039">
    <property type="entry name" value="Thiolase-like"/>
</dbReference>
<dbReference type="PROSITE" id="PS50075">
    <property type="entry name" value="CARRIER"/>
    <property type="match status" value="1"/>
</dbReference>
<evidence type="ECO:0000256" key="7">
    <source>
        <dbReference type="ARBA" id="ARBA00023268"/>
    </source>
</evidence>
<dbReference type="GO" id="GO:0033068">
    <property type="term" value="P:macrolide biosynthetic process"/>
    <property type="evidence" value="ECO:0007669"/>
    <property type="project" value="UniProtKB-ARBA"/>
</dbReference>
<dbReference type="Pfam" id="PF08990">
    <property type="entry name" value="Docking"/>
    <property type="match status" value="1"/>
</dbReference>
<dbReference type="InterPro" id="IPR049900">
    <property type="entry name" value="PKS_mFAS_DH"/>
</dbReference>
<dbReference type="InterPro" id="IPR057326">
    <property type="entry name" value="KR_dom"/>
</dbReference>
<dbReference type="Pfam" id="PF08659">
    <property type="entry name" value="KR"/>
    <property type="match status" value="1"/>
</dbReference>
<dbReference type="GO" id="GO:0004315">
    <property type="term" value="F:3-oxoacyl-[acyl-carrier-protein] synthase activity"/>
    <property type="evidence" value="ECO:0007669"/>
    <property type="project" value="UniProtKB-EC"/>
</dbReference>
<dbReference type="Pfam" id="PF21089">
    <property type="entry name" value="PKS_DH_N"/>
    <property type="match status" value="1"/>
</dbReference>
<dbReference type="GO" id="GO:0016491">
    <property type="term" value="F:oxidoreductase activity"/>
    <property type="evidence" value="ECO:0007669"/>
    <property type="project" value="InterPro"/>
</dbReference>
<dbReference type="InterPro" id="IPR020843">
    <property type="entry name" value="ER"/>
</dbReference>
<dbReference type="GO" id="GO:0004312">
    <property type="term" value="F:fatty acid synthase activity"/>
    <property type="evidence" value="ECO:0007669"/>
    <property type="project" value="TreeGrafter"/>
</dbReference>
<dbReference type="InterPro" id="IPR020807">
    <property type="entry name" value="PKS_DH"/>
</dbReference>
<keyword evidence="6" id="KW-0045">Antibiotic biosynthesis</keyword>
<dbReference type="SUPFAM" id="SSF50129">
    <property type="entry name" value="GroES-like"/>
    <property type="match status" value="1"/>
</dbReference>
<feature type="active site" description="Proton donor; for dehydratase activity" evidence="9">
    <location>
        <position position="1106"/>
    </location>
</feature>
<dbReference type="CDD" id="cd00833">
    <property type="entry name" value="PKS"/>
    <property type="match status" value="1"/>
</dbReference>
<dbReference type="SUPFAM" id="SSF55048">
    <property type="entry name" value="Probable ACP-binding domain of malonyl-CoA ACP transacylase"/>
    <property type="match status" value="1"/>
</dbReference>
<dbReference type="InterPro" id="IPR001227">
    <property type="entry name" value="Ac_transferase_dom_sf"/>
</dbReference>
<dbReference type="PROSITE" id="PS52019">
    <property type="entry name" value="PKS_MFAS_DH"/>
    <property type="match status" value="1"/>
</dbReference>
<dbReference type="PANTHER" id="PTHR43775">
    <property type="entry name" value="FATTY ACID SYNTHASE"/>
    <property type="match status" value="1"/>
</dbReference>
<dbReference type="InterPro" id="IPR014043">
    <property type="entry name" value="Acyl_transferase_dom"/>
</dbReference>
<dbReference type="InterPro" id="IPR036291">
    <property type="entry name" value="NAD(P)-bd_dom_sf"/>
</dbReference>
<dbReference type="PROSITE" id="PS00012">
    <property type="entry name" value="PHOSPHOPANTETHEINE"/>
    <property type="match status" value="1"/>
</dbReference>
<organism evidence="13 14">
    <name type="scientific">Actinomadura rubteroloni</name>
    <dbReference type="NCBI Taxonomy" id="1926885"/>
    <lineage>
        <taxon>Bacteria</taxon>
        <taxon>Bacillati</taxon>
        <taxon>Actinomycetota</taxon>
        <taxon>Actinomycetes</taxon>
        <taxon>Streptosporangiales</taxon>
        <taxon>Thermomonosporaceae</taxon>
        <taxon>Actinomadura</taxon>
    </lineage>
</organism>
<dbReference type="Gene3D" id="3.40.47.10">
    <property type="match status" value="1"/>
</dbReference>
<evidence type="ECO:0000256" key="4">
    <source>
        <dbReference type="ARBA" id="ARBA00022553"/>
    </source>
</evidence>
<dbReference type="GO" id="GO:0031177">
    <property type="term" value="F:phosphopantetheine binding"/>
    <property type="evidence" value="ECO:0007669"/>
    <property type="project" value="InterPro"/>
</dbReference>
<dbReference type="PANTHER" id="PTHR43775:SF51">
    <property type="entry name" value="INACTIVE PHENOLPHTHIOCEROL SYNTHESIS POLYKETIDE SYNTHASE TYPE I PKS1-RELATED"/>
    <property type="match status" value="1"/>
</dbReference>
<evidence type="ECO:0000313" key="13">
    <source>
        <dbReference type="EMBL" id="POM24522.1"/>
    </source>
</evidence>
<dbReference type="CDD" id="cd05195">
    <property type="entry name" value="enoyl_red"/>
    <property type="match status" value="1"/>
</dbReference>
<dbReference type="InterPro" id="IPR036736">
    <property type="entry name" value="ACP-like_sf"/>
</dbReference>
<dbReference type="InterPro" id="IPR049551">
    <property type="entry name" value="PKS_DH_C"/>
</dbReference>
<evidence type="ECO:0000256" key="1">
    <source>
        <dbReference type="ARBA" id="ARBA00001957"/>
    </source>
</evidence>
<keyword evidence="7" id="KW-0511">Multifunctional enzyme</keyword>
<feature type="region of interest" description="N-terminal hotdog fold" evidence="9">
    <location>
        <begin position="916"/>
        <end position="1039"/>
    </location>
</feature>
<dbReference type="InterPro" id="IPR014031">
    <property type="entry name" value="Ketoacyl_synth_C"/>
</dbReference>
<dbReference type="Gene3D" id="3.40.366.10">
    <property type="entry name" value="Malonyl-Coenzyme A Acyl Carrier Protein, domain 2"/>
    <property type="match status" value="1"/>
</dbReference>
<comment type="cofactor">
    <cofactor evidence="1">
        <name>pantetheine 4'-phosphate</name>
        <dbReference type="ChEBI" id="CHEBI:47942"/>
    </cofactor>
</comment>
<dbReference type="SUPFAM" id="SSF47336">
    <property type="entry name" value="ACP-like"/>
    <property type="match status" value="1"/>
</dbReference>
<dbReference type="SMART" id="SM00826">
    <property type="entry name" value="PKS_DH"/>
    <property type="match status" value="1"/>
</dbReference>
<dbReference type="Pfam" id="PF13602">
    <property type="entry name" value="ADH_zinc_N_2"/>
    <property type="match status" value="1"/>
</dbReference>
<comment type="pathway">
    <text evidence="2">Antibiotic biosynthesis.</text>
</comment>
<comment type="caution">
    <text evidence="13">The sequence shown here is derived from an EMBL/GenBank/DDBJ whole genome shotgun (WGS) entry which is preliminary data.</text>
</comment>
<dbReference type="Gene3D" id="3.30.70.3290">
    <property type="match status" value="1"/>
</dbReference>
<dbReference type="EMBL" id="MTBP01000002">
    <property type="protein sequence ID" value="POM24522.1"/>
    <property type="molecule type" value="Genomic_DNA"/>
</dbReference>
<dbReference type="GO" id="GO:0006633">
    <property type="term" value="P:fatty acid biosynthetic process"/>
    <property type="evidence" value="ECO:0007669"/>
    <property type="project" value="InterPro"/>
</dbReference>
<evidence type="ECO:0000256" key="6">
    <source>
        <dbReference type="ARBA" id="ARBA00023194"/>
    </source>
</evidence>
<feature type="domain" description="Carrier" evidence="10">
    <location>
        <begin position="1985"/>
        <end position="2060"/>
    </location>
</feature>
<dbReference type="InterPro" id="IPR006162">
    <property type="entry name" value="Ppantetheine_attach_site"/>
</dbReference>
<dbReference type="SUPFAM" id="SSF51735">
    <property type="entry name" value="NAD(P)-binding Rossmann-fold domains"/>
    <property type="match status" value="3"/>
</dbReference>
<dbReference type="Pfam" id="PF00698">
    <property type="entry name" value="Acyl_transf_1"/>
    <property type="match status" value="1"/>
</dbReference>
<dbReference type="InterPro" id="IPR015083">
    <property type="entry name" value="NorB/c/GfsB-D-like_docking"/>
</dbReference>
<dbReference type="Pfam" id="PF02801">
    <property type="entry name" value="Ketoacyl-synt_C"/>
    <property type="match status" value="1"/>
</dbReference>
<feature type="region of interest" description="C-terminal hotdog fold" evidence="9">
    <location>
        <begin position="1047"/>
        <end position="1181"/>
    </location>
</feature>
<feature type="active site" description="Proton acceptor; for dehydratase activity" evidence="9">
    <location>
        <position position="950"/>
    </location>
</feature>
<dbReference type="CDD" id="cd08956">
    <property type="entry name" value="KR_3_FAS_SDR_x"/>
    <property type="match status" value="1"/>
</dbReference>
<dbReference type="InterPro" id="IPR016035">
    <property type="entry name" value="Acyl_Trfase/lysoPLipase"/>
</dbReference>
<dbReference type="Pfam" id="PF00109">
    <property type="entry name" value="ketoacyl-synt"/>
    <property type="match status" value="1"/>
</dbReference>
<evidence type="ECO:0000259" key="12">
    <source>
        <dbReference type="PROSITE" id="PS52019"/>
    </source>
</evidence>
<dbReference type="FunFam" id="3.40.50.720:FF:000209">
    <property type="entry name" value="Polyketide synthase Pks12"/>
    <property type="match status" value="1"/>
</dbReference>
<name>A0A2P4UHI6_9ACTN</name>
<dbReference type="SMART" id="SM00829">
    <property type="entry name" value="PKS_ER"/>
    <property type="match status" value="1"/>
</dbReference>
<dbReference type="FunFam" id="1.10.1200.10:FF:000007">
    <property type="entry name" value="Probable polyketide synthase pks17"/>
    <property type="match status" value="1"/>
</dbReference>
<dbReference type="SMART" id="SM00825">
    <property type="entry name" value="PKS_KS"/>
    <property type="match status" value="1"/>
</dbReference>
<dbReference type="SUPFAM" id="SSF53901">
    <property type="entry name" value="Thiolase-like"/>
    <property type="match status" value="1"/>
</dbReference>
<dbReference type="Proteomes" id="UP000242367">
    <property type="component" value="Unassembled WGS sequence"/>
</dbReference>
<dbReference type="Pfam" id="PF16197">
    <property type="entry name" value="KAsynt_C_assoc"/>
    <property type="match status" value="1"/>
</dbReference>
<dbReference type="Gene3D" id="1.10.1200.10">
    <property type="entry name" value="ACP-like"/>
    <property type="match status" value="1"/>
</dbReference>
<accession>A0A2P4UHI6</accession>
<reference evidence="13 14" key="1">
    <citation type="journal article" date="2017" name="Chemistry">
        <title>Isolation, Biosynthesis and Chemical Modifications of Rubterolones A-F: Rare Tropolone Alkaloids from Actinomadura sp. 5-2.</title>
        <authorList>
            <person name="Guo H."/>
            <person name="Benndorf R."/>
            <person name="Leichnitz D."/>
            <person name="Klassen J.L."/>
            <person name="Vollmers J."/>
            <person name="Gorls H."/>
            <person name="Steinacker M."/>
            <person name="Weigel C."/>
            <person name="Dahse H.M."/>
            <person name="Kaster A.K."/>
            <person name="de Beer Z.W."/>
            <person name="Poulsen M."/>
            <person name="Beemelmanns C."/>
        </authorList>
    </citation>
    <scope>NUCLEOTIDE SEQUENCE [LARGE SCALE GENOMIC DNA]</scope>
    <source>
        <strain evidence="13 14">5-2</strain>
    </source>
</reference>
<dbReference type="EC" id="2.3.1.41" evidence="13"/>
<dbReference type="Gene3D" id="3.40.50.720">
    <property type="entry name" value="NAD(P)-binding Rossmann-like Domain"/>
    <property type="match status" value="1"/>
</dbReference>
<dbReference type="Pfam" id="PF14765">
    <property type="entry name" value="PS-DH"/>
    <property type="match status" value="1"/>
</dbReference>
<dbReference type="Pfam" id="PF22953">
    <property type="entry name" value="SpnB_Rossmann"/>
    <property type="match status" value="1"/>
</dbReference>
<dbReference type="Gene3D" id="3.10.129.110">
    <property type="entry name" value="Polyketide synthase dehydratase"/>
    <property type="match status" value="1"/>
</dbReference>
<proteinExistence type="predicted"/>
<dbReference type="InterPro" id="IPR055123">
    <property type="entry name" value="SpnB-like_Rossmann"/>
</dbReference>
<dbReference type="InterPro" id="IPR013968">
    <property type="entry name" value="PKS_KR"/>
</dbReference>
<gene>
    <name evidence="13" type="ORF">BTM25_31510</name>
</gene>
<evidence type="ECO:0000259" key="11">
    <source>
        <dbReference type="PROSITE" id="PS52004"/>
    </source>
</evidence>
<keyword evidence="3" id="KW-0596">Phosphopantetheine</keyword>
<evidence type="ECO:0000256" key="8">
    <source>
        <dbReference type="ARBA" id="ARBA00023315"/>
    </source>
</evidence>
<dbReference type="PROSITE" id="PS52004">
    <property type="entry name" value="KS3_2"/>
    <property type="match status" value="1"/>
</dbReference>
<evidence type="ECO:0000256" key="2">
    <source>
        <dbReference type="ARBA" id="ARBA00004792"/>
    </source>
</evidence>
<dbReference type="InterPro" id="IPR032821">
    <property type="entry name" value="PKS_assoc"/>
</dbReference>
<dbReference type="InterPro" id="IPR018201">
    <property type="entry name" value="Ketoacyl_synth_AS"/>
</dbReference>
<evidence type="ECO:0000256" key="5">
    <source>
        <dbReference type="ARBA" id="ARBA00022679"/>
    </source>
</evidence>
<dbReference type="Gene3D" id="3.90.180.10">
    <property type="entry name" value="Medium-chain alcohol dehydrogenases, catalytic domain"/>
    <property type="match status" value="1"/>
</dbReference>
<dbReference type="InterPro" id="IPR020806">
    <property type="entry name" value="PKS_PP-bd"/>
</dbReference>
<dbReference type="InterPro" id="IPR016036">
    <property type="entry name" value="Malonyl_transacylase_ACP-bd"/>
</dbReference>
<dbReference type="SMART" id="SM00823">
    <property type="entry name" value="PKS_PP"/>
    <property type="match status" value="1"/>
</dbReference>
<dbReference type="SUPFAM" id="SSF52151">
    <property type="entry name" value="FabD/lysophospholipase-like"/>
    <property type="match status" value="1"/>
</dbReference>
<evidence type="ECO:0000313" key="14">
    <source>
        <dbReference type="Proteomes" id="UP000242367"/>
    </source>
</evidence>
<evidence type="ECO:0000256" key="3">
    <source>
        <dbReference type="ARBA" id="ARBA00022450"/>
    </source>
</evidence>
<dbReference type="InterPro" id="IPR050091">
    <property type="entry name" value="PKS_NRPS_Biosynth_Enz"/>
</dbReference>
<dbReference type="Gene3D" id="3.40.50.11460">
    <property type="match status" value="1"/>
</dbReference>
<protein>
    <submittedName>
        <fullName evidence="13">Phenolphthiocerol synthesis polyketide synthase type I Pks15/1</fullName>
        <ecNumber evidence="13">2.3.1.41</ecNumber>
    </submittedName>
</protein>
<dbReference type="FunFam" id="3.40.47.10:FF:000019">
    <property type="entry name" value="Polyketide synthase type I"/>
    <property type="match status" value="1"/>
</dbReference>
<dbReference type="SMART" id="SM01294">
    <property type="entry name" value="PKS_PP_betabranch"/>
    <property type="match status" value="1"/>
</dbReference>
<dbReference type="SMART" id="SM00827">
    <property type="entry name" value="PKS_AT"/>
    <property type="match status" value="1"/>
</dbReference>
<evidence type="ECO:0000259" key="10">
    <source>
        <dbReference type="PROSITE" id="PS50075"/>
    </source>
</evidence>
<dbReference type="SMART" id="SM00822">
    <property type="entry name" value="PKS_KR"/>
    <property type="match status" value="1"/>
</dbReference>
<keyword evidence="14" id="KW-1185">Reference proteome</keyword>
<feature type="domain" description="Ketosynthase family 3 (KS3)" evidence="11">
    <location>
        <begin position="33"/>
        <end position="459"/>
    </location>
</feature>
<dbReference type="Pfam" id="PF00550">
    <property type="entry name" value="PP-binding"/>
    <property type="match status" value="1"/>
</dbReference>
<dbReference type="InterPro" id="IPR014030">
    <property type="entry name" value="Ketoacyl_synth_N"/>
</dbReference>